<dbReference type="Proteomes" id="UP000197666">
    <property type="component" value="Unassembled WGS sequence"/>
</dbReference>
<sequence length="143" mass="16765">MAQQGQPQTVAPVEPCWNYPIYQAYLVLIDPAAQPYRNVVDHFWFNLLHVRETLRSHMLRDQTMRTTMQTTYGIVTVGDRVRFYYMSRNDLEGELCIWNGNPVNAPEADESPILNVHDPIDQERIHQLMLRMRQDILSGNNTY</sequence>
<dbReference type="EMBL" id="NKJJ02000005">
    <property type="protein sequence ID" value="TPR06633.1"/>
    <property type="molecule type" value="Genomic_DNA"/>
</dbReference>
<reference evidence="2" key="1">
    <citation type="submission" date="2018-10" db="EMBL/GenBank/DDBJ databases">
        <title>FDA dAtabase for Regulatory Grade micrObial Sequences (FDA-ARGOS): Supporting development and validation of Infectious Disease Dx tests.</title>
        <authorList>
            <person name="Kerrigan L."/>
            <person name="Tallon L."/>
            <person name="Sadzewicz L."/>
            <person name="Sengamalay N."/>
            <person name="Ott S."/>
            <person name="Godinez A."/>
            <person name="Nagaraj S."/>
            <person name="Vavikolanu K."/>
            <person name="Nadendla S."/>
            <person name="George J."/>
            <person name="Sichtig H."/>
        </authorList>
    </citation>
    <scope>NUCLEOTIDE SEQUENCE [LARGE SCALE GENOMIC DNA]</scope>
    <source>
        <strain evidence="2">FDAARGOS_311</strain>
    </source>
</reference>
<name>A0A254U5M7_ASPNG</name>
<evidence type="ECO:0000313" key="1">
    <source>
        <dbReference type="EMBL" id="TPR06633.1"/>
    </source>
</evidence>
<evidence type="ECO:0000313" key="2">
    <source>
        <dbReference type="Proteomes" id="UP000197666"/>
    </source>
</evidence>
<comment type="caution">
    <text evidence="1">The sequence shown here is derived from an EMBL/GenBank/DDBJ whole genome shotgun (WGS) entry which is preliminary data.</text>
</comment>
<accession>A0A254U5M7</accession>
<gene>
    <name evidence="1" type="ORF">CAN33_0023550</name>
</gene>
<dbReference type="VEuPathDB" id="FungiDB:ASPNIDRAFT2_1169402"/>
<dbReference type="VEuPathDB" id="FungiDB:An09g01510"/>
<proteinExistence type="predicted"/>
<organism evidence="1 2">
    <name type="scientific">Aspergillus niger</name>
    <dbReference type="NCBI Taxonomy" id="5061"/>
    <lineage>
        <taxon>Eukaryota</taxon>
        <taxon>Fungi</taxon>
        <taxon>Dikarya</taxon>
        <taxon>Ascomycota</taxon>
        <taxon>Pezizomycotina</taxon>
        <taxon>Eurotiomycetes</taxon>
        <taxon>Eurotiomycetidae</taxon>
        <taxon>Eurotiales</taxon>
        <taxon>Aspergillaceae</taxon>
        <taxon>Aspergillus</taxon>
        <taxon>Aspergillus subgen. Circumdati</taxon>
    </lineage>
</organism>
<dbReference type="VEuPathDB" id="FungiDB:ATCC64974_7050"/>
<dbReference type="AlphaFoldDB" id="A0A254U5M7"/>
<dbReference type="VEuPathDB" id="FungiDB:M747DRAFT_342974"/>
<protein>
    <submittedName>
        <fullName evidence="1">RTA1 like family protein</fullName>
    </submittedName>
</protein>